<dbReference type="AlphaFoldDB" id="A0A3B0JMS2"/>
<protein>
    <submittedName>
        <fullName evidence="2">Uncharacterized protein</fullName>
    </submittedName>
</protein>
<feature type="compositionally biased region" description="Polar residues" evidence="1">
    <location>
        <begin position="16"/>
        <end position="28"/>
    </location>
</feature>
<keyword evidence="3" id="KW-1185">Reference proteome</keyword>
<feature type="region of interest" description="Disordered" evidence="1">
    <location>
        <begin position="16"/>
        <end position="37"/>
    </location>
</feature>
<dbReference type="Proteomes" id="UP000268350">
    <property type="component" value="Unassembled WGS sequence"/>
</dbReference>
<accession>A0A3B0JMS2</accession>
<proteinExistence type="predicted"/>
<evidence type="ECO:0000256" key="1">
    <source>
        <dbReference type="SAM" id="MobiDB-lite"/>
    </source>
</evidence>
<gene>
    <name evidence="2" type="ORF">DGUA_6G001506</name>
</gene>
<evidence type="ECO:0000313" key="2">
    <source>
        <dbReference type="EMBL" id="SPP73941.1"/>
    </source>
</evidence>
<dbReference type="EMBL" id="OUUW01000001">
    <property type="protein sequence ID" value="SPP73941.1"/>
    <property type="molecule type" value="Genomic_DNA"/>
</dbReference>
<reference evidence="3" key="1">
    <citation type="submission" date="2018-01" db="EMBL/GenBank/DDBJ databases">
        <authorList>
            <person name="Alioto T."/>
            <person name="Alioto T."/>
        </authorList>
    </citation>
    <scope>NUCLEOTIDE SEQUENCE [LARGE SCALE GENOMIC DNA]</scope>
</reference>
<sequence>MCDIAMANRYFGTQCQDGSGSSNHQKNAPNLKPPTVQTPERANILIACLWGLQKSLKASSRSCVEKSLIRIWGLHFNILHKC</sequence>
<organism evidence="2 3">
    <name type="scientific">Drosophila guanche</name>
    <name type="common">Fruit fly</name>
    <dbReference type="NCBI Taxonomy" id="7266"/>
    <lineage>
        <taxon>Eukaryota</taxon>
        <taxon>Metazoa</taxon>
        <taxon>Ecdysozoa</taxon>
        <taxon>Arthropoda</taxon>
        <taxon>Hexapoda</taxon>
        <taxon>Insecta</taxon>
        <taxon>Pterygota</taxon>
        <taxon>Neoptera</taxon>
        <taxon>Endopterygota</taxon>
        <taxon>Diptera</taxon>
        <taxon>Brachycera</taxon>
        <taxon>Muscomorpha</taxon>
        <taxon>Ephydroidea</taxon>
        <taxon>Drosophilidae</taxon>
        <taxon>Drosophila</taxon>
        <taxon>Sophophora</taxon>
    </lineage>
</organism>
<evidence type="ECO:0000313" key="3">
    <source>
        <dbReference type="Proteomes" id="UP000268350"/>
    </source>
</evidence>
<name>A0A3B0JMS2_DROGU</name>